<dbReference type="RefSeq" id="WP_307485342.1">
    <property type="nucleotide sequence ID" value="NZ_JAUSUF010000004.1"/>
</dbReference>
<accession>A0ABT9UTH1</accession>
<name>A0ABT9UTH1_9FIRM</name>
<reference evidence="1 2" key="1">
    <citation type="submission" date="2023-07" db="EMBL/GenBank/DDBJ databases">
        <title>Genomic Encyclopedia of Type Strains, Phase IV (KMG-IV): sequencing the most valuable type-strain genomes for metagenomic binning, comparative biology and taxonomic classification.</title>
        <authorList>
            <person name="Goeker M."/>
        </authorList>
    </citation>
    <scope>NUCLEOTIDE SEQUENCE [LARGE SCALE GENOMIC DNA]</scope>
    <source>
        <strain evidence="1 2">DSM 20694</strain>
    </source>
</reference>
<gene>
    <name evidence="1" type="ORF">J2S18_001569</name>
</gene>
<keyword evidence="2" id="KW-1185">Reference proteome</keyword>
<dbReference type="EMBL" id="JAUSUF010000004">
    <property type="protein sequence ID" value="MDQ0149638.1"/>
    <property type="molecule type" value="Genomic_DNA"/>
</dbReference>
<comment type="caution">
    <text evidence="1">The sequence shown here is derived from an EMBL/GenBank/DDBJ whole genome shotgun (WGS) entry which is preliminary data.</text>
</comment>
<protein>
    <recommendedName>
        <fullName evidence="3">50S ribosomal protein L29</fullName>
    </recommendedName>
</protein>
<proteinExistence type="predicted"/>
<organism evidence="1 2">
    <name type="scientific">Eubacterium multiforme</name>
    <dbReference type="NCBI Taxonomy" id="83339"/>
    <lineage>
        <taxon>Bacteria</taxon>
        <taxon>Bacillati</taxon>
        <taxon>Bacillota</taxon>
        <taxon>Clostridia</taxon>
        <taxon>Eubacteriales</taxon>
        <taxon>Eubacteriaceae</taxon>
        <taxon>Eubacterium</taxon>
    </lineage>
</organism>
<dbReference type="Proteomes" id="UP001228504">
    <property type="component" value="Unassembled WGS sequence"/>
</dbReference>
<evidence type="ECO:0008006" key="3">
    <source>
        <dbReference type="Google" id="ProtNLM"/>
    </source>
</evidence>
<evidence type="ECO:0000313" key="2">
    <source>
        <dbReference type="Proteomes" id="UP001228504"/>
    </source>
</evidence>
<evidence type="ECO:0000313" key="1">
    <source>
        <dbReference type="EMBL" id="MDQ0149638.1"/>
    </source>
</evidence>
<sequence length="52" mass="6208">MKNIDKENLIKELESSIENLASLKGENIRKFFKNTFDIEKINNKIEKLRIEK</sequence>